<protein>
    <recommendedName>
        <fullName evidence="5">Pentatricopeptide repeat-containing protein</fullName>
    </recommendedName>
</protein>
<dbReference type="GO" id="GO:0003723">
    <property type="term" value="F:RNA binding"/>
    <property type="evidence" value="ECO:0007669"/>
    <property type="project" value="InterPro"/>
</dbReference>
<feature type="repeat" description="PPR" evidence="2">
    <location>
        <begin position="438"/>
        <end position="472"/>
    </location>
</feature>
<dbReference type="PANTHER" id="PTHR24015:SF739">
    <property type="entry name" value="OS03G0644200 PROTEIN"/>
    <property type="match status" value="1"/>
</dbReference>
<gene>
    <name evidence="3" type="ORF">KP509_21G084300</name>
</gene>
<dbReference type="FunFam" id="1.25.40.10:FF:000158">
    <property type="entry name" value="pentatricopeptide repeat-containing protein At2g33680"/>
    <property type="match status" value="1"/>
</dbReference>
<evidence type="ECO:0000256" key="1">
    <source>
        <dbReference type="ARBA" id="ARBA00022737"/>
    </source>
</evidence>
<dbReference type="Pfam" id="PF01535">
    <property type="entry name" value="PPR"/>
    <property type="match status" value="4"/>
</dbReference>
<reference evidence="3" key="1">
    <citation type="submission" date="2021-08" db="EMBL/GenBank/DDBJ databases">
        <title>WGS assembly of Ceratopteris richardii.</title>
        <authorList>
            <person name="Marchant D.B."/>
            <person name="Chen G."/>
            <person name="Jenkins J."/>
            <person name="Shu S."/>
            <person name="Leebens-Mack J."/>
            <person name="Grimwood J."/>
            <person name="Schmutz J."/>
            <person name="Soltis P."/>
            <person name="Soltis D."/>
            <person name="Chen Z.-H."/>
        </authorList>
    </citation>
    <scope>NUCLEOTIDE SEQUENCE</scope>
    <source>
        <strain evidence="3">Whitten #5841</strain>
        <tissue evidence="3">Leaf</tissue>
    </source>
</reference>
<evidence type="ECO:0000313" key="4">
    <source>
        <dbReference type="Proteomes" id="UP000825935"/>
    </source>
</evidence>
<dbReference type="PROSITE" id="PS51375">
    <property type="entry name" value="PPR"/>
    <property type="match status" value="10"/>
</dbReference>
<feature type="repeat" description="PPR" evidence="2">
    <location>
        <begin position="814"/>
        <end position="849"/>
    </location>
</feature>
<dbReference type="Gene3D" id="1.25.40.10">
    <property type="entry name" value="Tetratricopeptide repeat domain"/>
    <property type="match status" value="8"/>
</dbReference>
<dbReference type="Pfam" id="PF13041">
    <property type="entry name" value="PPR_2"/>
    <property type="match status" value="7"/>
</dbReference>
<dbReference type="InterPro" id="IPR011990">
    <property type="entry name" value="TPR-like_helical_dom_sf"/>
</dbReference>
<evidence type="ECO:0000313" key="3">
    <source>
        <dbReference type="EMBL" id="KAH7316230.1"/>
    </source>
</evidence>
<dbReference type="GO" id="GO:0009451">
    <property type="term" value="P:RNA modification"/>
    <property type="evidence" value="ECO:0007669"/>
    <property type="project" value="InterPro"/>
</dbReference>
<proteinExistence type="predicted"/>
<feature type="repeat" description="PPR" evidence="2">
    <location>
        <begin position="132"/>
        <end position="166"/>
    </location>
</feature>
<evidence type="ECO:0000256" key="2">
    <source>
        <dbReference type="PROSITE-ProRule" id="PRU00708"/>
    </source>
</evidence>
<dbReference type="FunFam" id="1.25.40.10:FF:000381">
    <property type="entry name" value="Pentatricopeptide repeat-containing protein"/>
    <property type="match status" value="2"/>
</dbReference>
<dbReference type="InterPro" id="IPR002885">
    <property type="entry name" value="PPR_rpt"/>
</dbReference>
<dbReference type="FunFam" id="1.25.40.10:FF:000031">
    <property type="entry name" value="Pentatricopeptide repeat-containing protein mitochondrial"/>
    <property type="match status" value="2"/>
</dbReference>
<organism evidence="3 4">
    <name type="scientific">Ceratopteris richardii</name>
    <name type="common">Triangle waterfern</name>
    <dbReference type="NCBI Taxonomy" id="49495"/>
    <lineage>
        <taxon>Eukaryota</taxon>
        <taxon>Viridiplantae</taxon>
        <taxon>Streptophyta</taxon>
        <taxon>Embryophyta</taxon>
        <taxon>Tracheophyta</taxon>
        <taxon>Polypodiopsida</taxon>
        <taxon>Polypodiidae</taxon>
        <taxon>Polypodiales</taxon>
        <taxon>Pteridineae</taxon>
        <taxon>Pteridaceae</taxon>
        <taxon>Parkerioideae</taxon>
        <taxon>Ceratopteris</taxon>
    </lineage>
</organism>
<feature type="repeat" description="PPR" evidence="2">
    <location>
        <begin position="540"/>
        <end position="574"/>
    </location>
</feature>
<dbReference type="FunFam" id="1.25.40.10:FF:000285">
    <property type="entry name" value="Pentatricopeptide repeat-containing protein, chloroplastic"/>
    <property type="match status" value="1"/>
</dbReference>
<accession>A0A8T2SDW0</accession>
<dbReference type="InterPro" id="IPR046960">
    <property type="entry name" value="PPR_At4g14850-like_plant"/>
</dbReference>
<dbReference type="Proteomes" id="UP000825935">
    <property type="component" value="Chromosome 21"/>
</dbReference>
<dbReference type="EMBL" id="CM035426">
    <property type="protein sequence ID" value="KAH7316230.1"/>
    <property type="molecule type" value="Genomic_DNA"/>
</dbReference>
<feature type="repeat" description="PPR" evidence="2">
    <location>
        <begin position="779"/>
        <end position="813"/>
    </location>
</feature>
<sequence>MPDLLQVFALRGEISKGGFIVKQRVSKHVLWIYSFWISGRPLKPLKANGVEGEDFQDENANCKELSISFVLSLKACANRKDVREGSRLHDDIDALGLLGKNVHLWNTLVSMYAKCGDLNKARQVFDEMLVRNAVSWNALIVGYLQQGDSEAALDCFEQMYYEGVPPDEVTYACILKVCGLMRDSIRGEKFHDEVKSQGLLDKHVMLGNTLIDMYAKCGFLAKAHAVLNELHVRDVVSWSTMIAGYVDHGKGEQALSCFRQMQEDGCTPNAITYTSLLKACGITHDVHMGLKLHDEVVNQGLLEKSRVLCNALIDMYAKLGALSKAHETLFEVPFRDAVSWSFLIAGYMQQGRFKEALSCFHQMRSEELFPDASTYACILKACGIIQDARTGKSIHDEILRRKLLEQNLMLGSAVVDMYIKCDLLAEAQKYLSELPVRDVVSWSVLISGYVQEGMGKEALKCFDKMQSEGIIPNAITYASVLKACGITRLVEKGKEIHKKIVEEKLLEVDIVLGNSLIDMYVKCDDLAEAKHVLIDLPVRDTVSWSTLITGYVEKGQCIEAFNCFQKMLSDDLSPDAVTYASVLKACGIMQDPDRGKSLHVEISAQGLVEKHILLGNSLVDMYVKCGIVNRAQEVLDGLHIRDVVSWSTMIAGYVEHGKGEEALCCFEQMQSEGVSPNSITYACILKACGITRNILKGKQIHAEIAKQGLLKQNVVLGNCLVDMYVKCGVLTKAQETFDTLPVQDVISWNALIAGYAQEGQGDRAFRCLEQMHNKGLSLNVFTWNSLIGGYAQEGHAVKALDIFQQMEHEGTSPDAVTFVCLINACSHSGLVDEGQMFFESMVKEYGVTPNKEHFTCMVDLFARAEDLYKALRVIEQMPSTEYSSAWSALLGACRKWGNVKIGRLAFNHAIQLNGCDAASYVSMANIYATSDMQEESQKFRILRVESAIFEYPVLSSE</sequence>
<dbReference type="NCBIfam" id="TIGR00756">
    <property type="entry name" value="PPR"/>
    <property type="match status" value="10"/>
</dbReference>
<feature type="repeat" description="PPR" evidence="2">
    <location>
        <begin position="101"/>
        <end position="131"/>
    </location>
</feature>
<keyword evidence="1" id="KW-0677">Repeat</keyword>
<dbReference type="AlphaFoldDB" id="A0A8T2SDW0"/>
<dbReference type="FunFam" id="1.25.40.10:FF:000073">
    <property type="entry name" value="Pentatricopeptide repeat-containing protein chloroplastic"/>
    <property type="match status" value="1"/>
</dbReference>
<name>A0A8T2SDW0_CERRI</name>
<feature type="repeat" description="PPR" evidence="2">
    <location>
        <begin position="744"/>
        <end position="778"/>
    </location>
</feature>
<dbReference type="GO" id="GO:0048731">
    <property type="term" value="P:system development"/>
    <property type="evidence" value="ECO:0007669"/>
    <property type="project" value="UniProtKB-ARBA"/>
</dbReference>
<feature type="repeat" description="PPR" evidence="2">
    <location>
        <begin position="642"/>
        <end position="676"/>
    </location>
</feature>
<dbReference type="PANTHER" id="PTHR24015">
    <property type="entry name" value="OS07G0578800 PROTEIN-RELATED"/>
    <property type="match status" value="1"/>
</dbReference>
<feature type="repeat" description="PPR" evidence="2">
    <location>
        <begin position="336"/>
        <end position="370"/>
    </location>
</feature>
<feature type="repeat" description="PPR" evidence="2">
    <location>
        <begin position="234"/>
        <end position="268"/>
    </location>
</feature>
<dbReference type="OrthoDB" id="1934782at2759"/>
<evidence type="ECO:0008006" key="5">
    <source>
        <dbReference type="Google" id="ProtNLM"/>
    </source>
</evidence>
<comment type="caution">
    <text evidence="3">The sequence shown here is derived from an EMBL/GenBank/DDBJ whole genome shotgun (WGS) entry which is preliminary data.</text>
</comment>
<dbReference type="SUPFAM" id="SSF48452">
    <property type="entry name" value="TPR-like"/>
    <property type="match status" value="1"/>
</dbReference>
<keyword evidence="4" id="KW-1185">Reference proteome</keyword>